<feature type="transmembrane region" description="Helical" evidence="2">
    <location>
        <begin position="63"/>
        <end position="84"/>
    </location>
</feature>
<keyword evidence="2" id="KW-1133">Transmembrane helix</keyword>
<keyword evidence="2" id="KW-0812">Transmembrane</keyword>
<sequence length="280" mass="30067">MNSAGLGGIRQRLGSWDRRTSARGWHGLTALVGVAGLVIQFVVSARGGPEFTSDNAGVRILRYLSYFTIQSNILVTVTAAQLALRPDRDGPLWRMLRLTALVCITTTGIVYATVLAGLLDLHGAGLVADYLLHYAMPVLALLGWLLFGPRPRIGRATPVQILALPLLWAIYTLVHGAITDWYPYPFTDVVDHGYAVVVRNIVLVGVLVVALGFAFRYGDRTLRPAPNPRHAEGHPRDFRTREEGVSPGPGAHSAAESASKSASNRGSSGASKGLPGEAER</sequence>
<name>A0ABV3DAV4_9ACTN</name>
<accession>A0ABV3DAV4</accession>
<comment type="caution">
    <text evidence="3">The sequence shown here is derived from an EMBL/GenBank/DDBJ whole genome shotgun (WGS) entry which is preliminary data.</text>
</comment>
<dbReference type="InterPro" id="IPR049713">
    <property type="entry name" value="Pr6Pr-like"/>
</dbReference>
<feature type="region of interest" description="Disordered" evidence="1">
    <location>
        <begin position="224"/>
        <end position="280"/>
    </location>
</feature>
<keyword evidence="2" id="KW-0472">Membrane</keyword>
<reference evidence="3 4" key="1">
    <citation type="submission" date="2024-06" db="EMBL/GenBank/DDBJ databases">
        <title>The Natural Products Discovery Center: Release of the First 8490 Sequenced Strains for Exploring Actinobacteria Biosynthetic Diversity.</title>
        <authorList>
            <person name="Kalkreuter E."/>
            <person name="Kautsar S.A."/>
            <person name="Yang D."/>
            <person name="Bader C.D."/>
            <person name="Teijaro C.N."/>
            <person name="Fluegel L."/>
            <person name="Davis C.M."/>
            <person name="Simpson J.R."/>
            <person name="Lauterbach L."/>
            <person name="Steele A.D."/>
            <person name="Gui C."/>
            <person name="Meng S."/>
            <person name="Li G."/>
            <person name="Viehrig K."/>
            <person name="Ye F."/>
            <person name="Su P."/>
            <person name="Kiefer A.F."/>
            <person name="Nichols A."/>
            <person name="Cepeda A.J."/>
            <person name="Yan W."/>
            <person name="Fan B."/>
            <person name="Jiang Y."/>
            <person name="Adhikari A."/>
            <person name="Zheng C.-J."/>
            <person name="Schuster L."/>
            <person name="Cowan T.M."/>
            <person name="Smanski M.J."/>
            <person name="Chevrette M.G."/>
            <person name="De Carvalho L.P.S."/>
            <person name="Shen B."/>
        </authorList>
    </citation>
    <scope>NUCLEOTIDE SEQUENCE [LARGE SCALE GENOMIC DNA]</scope>
    <source>
        <strain evidence="3 4">NPDC048946</strain>
    </source>
</reference>
<organism evidence="3 4">
    <name type="scientific">Streptodolium elevatio</name>
    <dbReference type="NCBI Taxonomy" id="3157996"/>
    <lineage>
        <taxon>Bacteria</taxon>
        <taxon>Bacillati</taxon>
        <taxon>Actinomycetota</taxon>
        <taxon>Actinomycetes</taxon>
        <taxon>Kitasatosporales</taxon>
        <taxon>Streptomycetaceae</taxon>
        <taxon>Streptodolium</taxon>
    </lineage>
</organism>
<evidence type="ECO:0000256" key="1">
    <source>
        <dbReference type="SAM" id="MobiDB-lite"/>
    </source>
</evidence>
<evidence type="ECO:0000313" key="3">
    <source>
        <dbReference type="EMBL" id="MEU8132337.1"/>
    </source>
</evidence>
<feature type="transmembrane region" description="Helical" evidence="2">
    <location>
        <begin position="131"/>
        <end position="149"/>
    </location>
</feature>
<feature type="transmembrane region" description="Helical" evidence="2">
    <location>
        <begin position="96"/>
        <end position="119"/>
    </location>
</feature>
<feature type="transmembrane region" description="Helical" evidence="2">
    <location>
        <begin position="194"/>
        <end position="215"/>
    </location>
</feature>
<keyword evidence="4" id="KW-1185">Reference proteome</keyword>
<feature type="transmembrane region" description="Helical" evidence="2">
    <location>
        <begin position="25"/>
        <end position="43"/>
    </location>
</feature>
<evidence type="ECO:0000256" key="2">
    <source>
        <dbReference type="SAM" id="Phobius"/>
    </source>
</evidence>
<feature type="compositionally biased region" description="Low complexity" evidence="1">
    <location>
        <begin position="251"/>
        <end position="273"/>
    </location>
</feature>
<dbReference type="Proteomes" id="UP001551482">
    <property type="component" value="Unassembled WGS sequence"/>
</dbReference>
<dbReference type="NCBIfam" id="NF038065">
    <property type="entry name" value="Pr6Pr"/>
    <property type="match status" value="1"/>
</dbReference>
<feature type="compositionally biased region" description="Basic and acidic residues" evidence="1">
    <location>
        <begin position="229"/>
        <end position="244"/>
    </location>
</feature>
<dbReference type="EMBL" id="JBEZFP010000003">
    <property type="protein sequence ID" value="MEU8132337.1"/>
    <property type="molecule type" value="Genomic_DNA"/>
</dbReference>
<feature type="transmembrane region" description="Helical" evidence="2">
    <location>
        <begin position="161"/>
        <end position="182"/>
    </location>
</feature>
<protein>
    <submittedName>
        <fullName evidence="3">Pr6Pr family membrane protein</fullName>
    </submittedName>
</protein>
<evidence type="ECO:0000313" key="4">
    <source>
        <dbReference type="Proteomes" id="UP001551482"/>
    </source>
</evidence>
<gene>
    <name evidence="3" type="ORF">AB0C36_02385</name>
</gene>
<dbReference type="RefSeq" id="WP_358347972.1">
    <property type="nucleotide sequence ID" value="NZ_JBEZFP010000003.1"/>
</dbReference>
<proteinExistence type="predicted"/>